<dbReference type="AlphaFoldDB" id="A0A848KZD3"/>
<protein>
    <submittedName>
        <fullName evidence="2">Uncharacterized protein</fullName>
    </submittedName>
</protein>
<keyword evidence="1" id="KW-1133">Transmembrane helix</keyword>
<keyword evidence="1" id="KW-0472">Membrane</keyword>
<sequence>MDDTQILDTATAAYADLTEPSHARRAWDCWGAEVLTGVLLGIMVMAAIALYPVVLV</sequence>
<keyword evidence="3" id="KW-1185">Reference proteome</keyword>
<proteinExistence type="predicted"/>
<accession>A0A848KZD3</accession>
<evidence type="ECO:0000256" key="1">
    <source>
        <dbReference type="SAM" id="Phobius"/>
    </source>
</evidence>
<keyword evidence="1" id="KW-0812">Transmembrane</keyword>
<dbReference type="EMBL" id="JABBNB010000005">
    <property type="protein sequence ID" value="NMO00808.1"/>
    <property type="molecule type" value="Genomic_DNA"/>
</dbReference>
<reference evidence="2 3" key="1">
    <citation type="submission" date="2020-04" db="EMBL/GenBank/DDBJ databases">
        <title>Gordonia sp. nov. TBRC 11910.</title>
        <authorList>
            <person name="Suriyachadkun C."/>
        </authorList>
    </citation>
    <scope>NUCLEOTIDE SEQUENCE [LARGE SCALE GENOMIC DNA]</scope>
    <source>
        <strain evidence="2 3">TBRC 11910</strain>
    </source>
</reference>
<evidence type="ECO:0000313" key="2">
    <source>
        <dbReference type="EMBL" id="NMO00808.1"/>
    </source>
</evidence>
<organism evidence="2 3">
    <name type="scientific">Gordonia asplenii</name>
    <dbReference type="NCBI Taxonomy" id="2725283"/>
    <lineage>
        <taxon>Bacteria</taxon>
        <taxon>Bacillati</taxon>
        <taxon>Actinomycetota</taxon>
        <taxon>Actinomycetes</taxon>
        <taxon>Mycobacteriales</taxon>
        <taxon>Gordoniaceae</taxon>
        <taxon>Gordonia</taxon>
    </lineage>
</organism>
<evidence type="ECO:0000313" key="3">
    <source>
        <dbReference type="Proteomes" id="UP000550729"/>
    </source>
</evidence>
<name>A0A848KZD3_9ACTN</name>
<gene>
    <name evidence="2" type="ORF">HH308_06225</name>
</gene>
<feature type="transmembrane region" description="Helical" evidence="1">
    <location>
        <begin position="34"/>
        <end position="54"/>
    </location>
</feature>
<comment type="caution">
    <text evidence="2">The sequence shown here is derived from an EMBL/GenBank/DDBJ whole genome shotgun (WGS) entry which is preliminary data.</text>
</comment>
<dbReference type="Proteomes" id="UP000550729">
    <property type="component" value="Unassembled WGS sequence"/>
</dbReference>
<dbReference type="RefSeq" id="WP_170193314.1">
    <property type="nucleotide sequence ID" value="NZ_JABBNB010000005.1"/>
</dbReference>